<sequence>MKEKRYNDCYLMYHLTVLGILSTMHTFVFQKSELGFSSSSRLPLLIGMTYKHCCTLMLTDSFNDNG</sequence>
<name>A0A2G5CXA3_AQUCA</name>
<keyword evidence="3" id="KW-1185">Reference proteome</keyword>
<dbReference type="Proteomes" id="UP000230069">
    <property type="component" value="Unassembled WGS sequence"/>
</dbReference>
<gene>
    <name evidence="2" type="ORF">AQUCO_03400056v1</name>
</gene>
<evidence type="ECO:0000313" key="2">
    <source>
        <dbReference type="EMBL" id="PIA35902.1"/>
    </source>
</evidence>
<dbReference type="AlphaFoldDB" id="A0A2G5CXA3"/>
<reference evidence="2 3" key="1">
    <citation type="submission" date="2017-09" db="EMBL/GenBank/DDBJ databases">
        <title>WGS assembly of Aquilegia coerulea Goldsmith.</title>
        <authorList>
            <person name="Hodges S."/>
            <person name="Kramer E."/>
            <person name="Nordborg M."/>
            <person name="Tomkins J."/>
            <person name="Borevitz J."/>
            <person name="Derieg N."/>
            <person name="Yan J."/>
            <person name="Mihaltcheva S."/>
            <person name="Hayes R.D."/>
            <person name="Rokhsar D."/>
        </authorList>
    </citation>
    <scope>NUCLEOTIDE SEQUENCE [LARGE SCALE GENOMIC DNA]</scope>
    <source>
        <strain evidence="3">cv. Goldsmith</strain>
    </source>
</reference>
<protein>
    <submittedName>
        <fullName evidence="2">Uncharacterized protein</fullName>
    </submittedName>
</protein>
<proteinExistence type="predicted"/>
<organism evidence="2 3">
    <name type="scientific">Aquilegia coerulea</name>
    <name type="common">Rocky mountain columbine</name>
    <dbReference type="NCBI Taxonomy" id="218851"/>
    <lineage>
        <taxon>Eukaryota</taxon>
        <taxon>Viridiplantae</taxon>
        <taxon>Streptophyta</taxon>
        <taxon>Embryophyta</taxon>
        <taxon>Tracheophyta</taxon>
        <taxon>Spermatophyta</taxon>
        <taxon>Magnoliopsida</taxon>
        <taxon>Ranunculales</taxon>
        <taxon>Ranunculaceae</taxon>
        <taxon>Thalictroideae</taxon>
        <taxon>Aquilegia</taxon>
    </lineage>
</organism>
<feature type="transmembrane region" description="Helical" evidence="1">
    <location>
        <begin position="12"/>
        <end position="29"/>
    </location>
</feature>
<keyword evidence="1" id="KW-0812">Transmembrane</keyword>
<evidence type="ECO:0000313" key="3">
    <source>
        <dbReference type="Proteomes" id="UP000230069"/>
    </source>
</evidence>
<accession>A0A2G5CXA3</accession>
<dbReference type="InParanoid" id="A0A2G5CXA3"/>
<dbReference type="EMBL" id="KZ305051">
    <property type="protein sequence ID" value="PIA35902.1"/>
    <property type="molecule type" value="Genomic_DNA"/>
</dbReference>
<evidence type="ECO:0000256" key="1">
    <source>
        <dbReference type="SAM" id="Phobius"/>
    </source>
</evidence>
<keyword evidence="1" id="KW-1133">Transmembrane helix</keyword>
<keyword evidence="1" id="KW-0472">Membrane</keyword>